<dbReference type="EMBL" id="UINC01001212">
    <property type="protein sequence ID" value="SUZ74467.1"/>
    <property type="molecule type" value="Genomic_DNA"/>
</dbReference>
<accession>A0A381Q8V3</accession>
<proteinExistence type="predicted"/>
<dbReference type="AlphaFoldDB" id="A0A381Q8V3"/>
<name>A0A381Q8V3_9ZZZZ</name>
<evidence type="ECO:0000313" key="1">
    <source>
        <dbReference type="EMBL" id="SUZ74467.1"/>
    </source>
</evidence>
<reference evidence="1" key="1">
    <citation type="submission" date="2018-05" db="EMBL/GenBank/DDBJ databases">
        <authorList>
            <person name="Lanie J.A."/>
            <person name="Ng W.-L."/>
            <person name="Kazmierczak K.M."/>
            <person name="Andrzejewski T.M."/>
            <person name="Davidsen T.M."/>
            <person name="Wayne K.J."/>
            <person name="Tettelin H."/>
            <person name="Glass J.I."/>
            <person name="Rusch D."/>
            <person name="Podicherti R."/>
            <person name="Tsui H.-C.T."/>
            <person name="Winkler M.E."/>
        </authorList>
    </citation>
    <scope>NUCLEOTIDE SEQUENCE</scope>
</reference>
<organism evidence="1">
    <name type="scientific">marine metagenome</name>
    <dbReference type="NCBI Taxonomy" id="408172"/>
    <lineage>
        <taxon>unclassified sequences</taxon>
        <taxon>metagenomes</taxon>
        <taxon>ecological metagenomes</taxon>
    </lineage>
</organism>
<gene>
    <name evidence="1" type="ORF">METZ01_LOCUS27321</name>
</gene>
<sequence>MNPITRTYRYTIDWINSKGELMQNIIPAATMQDAMKKLQLFQGEIFSSSGSGKPRFVSIVESSNGNS</sequence>
<protein>
    <submittedName>
        <fullName evidence="1">Uncharacterized protein</fullName>
    </submittedName>
</protein>